<dbReference type="FunFam" id="1.25.40.10:FF:000378">
    <property type="entry name" value="Pentatricopeptide repeat-containing protein mitochondrial"/>
    <property type="match status" value="1"/>
</dbReference>
<feature type="repeat" description="PPR" evidence="2">
    <location>
        <begin position="255"/>
        <end position="285"/>
    </location>
</feature>
<dbReference type="NCBIfam" id="TIGR00756">
    <property type="entry name" value="PPR"/>
    <property type="match status" value="2"/>
</dbReference>
<dbReference type="OrthoDB" id="768257at2759"/>
<dbReference type="AlphaFoldDB" id="A0A6P5YT63"/>
<dbReference type="InterPro" id="IPR011990">
    <property type="entry name" value="TPR-like_helical_dom_sf"/>
</dbReference>
<feature type="repeat" description="PPR" evidence="2">
    <location>
        <begin position="322"/>
        <end position="356"/>
    </location>
</feature>
<dbReference type="Proteomes" id="UP000515121">
    <property type="component" value="Unplaced"/>
</dbReference>
<dbReference type="KEGG" id="dzi:111294394"/>
<organism evidence="3 4">
    <name type="scientific">Durio zibethinus</name>
    <name type="common">Durian</name>
    <dbReference type="NCBI Taxonomy" id="66656"/>
    <lineage>
        <taxon>Eukaryota</taxon>
        <taxon>Viridiplantae</taxon>
        <taxon>Streptophyta</taxon>
        <taxon>Embryophyta</taxon>
        <taxon>Tracheophyta</taxon>
        <taxon>Spermatophyta</taxon>
        <taxon>Magnoliopsida</taxon>
        <taxon>eudicotyledons</taxon>
        <taxon>Gunneridae</taxon>
        <taxon>Pentapetalae</taxon>
        <taxon>rosids</taxon>
        <taxon>malvids</taxon>
        <taxon>Malvales</taxon>
        <taxon>Malvaceae</taxon>
        <taxon>Helicteroideae</taxon>
        <taxon>Durio</taxon>
    </lineage>
</organism>
<dbReference type="PANTHER" id="PTHR47926">
    <property type="entry name" value="PENTATRICOPEPTIDE REPEAT-CONTAINING PROTEIN"/>
    <property type="match status" value="1"/>
</dbReference>
<feature type="repeat" description="PPR" evidence="2">
    <location>
        <begin position="287"/>
        <end position="321"/>
    </location>
</feature>
<dbReference type="Pfam" id="PF13041">
    <property type="entry name" value="PPR_2"/>
    <property type="match status" value="2"/>
</dbReference>
<sequence>MNILLLKSVVQRKSFLFFLSQSSPLSSYRLKMNPLSKKLNKALPLRIRDIISSKPTPSTSRHNHLRLIQDFLQTDSDQFAAQHFFNDFAYSDSPTENLPIFFNEFLESPVINKENSKFNPVVLSNAISSCGSKHNLCGGIQYHCLAIKTGFFPNVYVGSSLVTLYGKCAKLEKAYKVFEEMPVKNVVSWTTIIAGFAQGWQIDMCLELYNMMKNLTLKPNDFTLTSLLTACTGSGALGQGRSAHCQVIQMGFDSYSYICNALVSMYCKCGSVEDALFIFDKMGGNKDIVSWNSMIAGYAQHGLAMEALDLFEKMKEEKIKPDAITFLGVLSSCRHAGLVAQGRVCFDSMVAHGVEPALDHYSCVVDLLGRAGLLEEARDFILKMPICPNAVIWGSLLSSCRLHGSIWIGIEAAEGRLLLEPGCAATHVQLANLYASAKRWDQAARVRKQMKDKGLKTNPGYSWIEVKNELYRFRAEDKSNTKVSEILGVLSCLVYHMRMLGYVPEMHEEDVDDAFCSTI</sequence>
<dbReference type="InterPro" id="IPR046848">
    <property type="entry name" value="E_motif"/>
</dbReference>
<dbReference type="InterPro" id="IPR002885">
    <property type="entry name" value="PPR_rpt"/>
</dbReference>
<protein>
    <submittedName>
        <fullName evidence="4">Pentatricopeptide repeat-containing protein At2g37320-like</fullName>
    </submittedName>
</protein>
<dbReference type="Pfam" id="PF01535">
    <property type="entry name" value="PPR"/>
    <property type="match status" value="2"/>
</dbReference>
<dbReference type="GO" id="GO:0003723">
    <property type="term" value="F:RNA binding"/>
    <property type="evidence" value="ECO:0007669"/>
    <property type="project" value="InterPro"/>
</dbReference>
<dbReference type="PANTHER" id="PTHR47926:SF438">
    <property type="entry name" value="PENTATRICOPEPTIDE REPEAT-CONTAINING PROTEIN"/>
    <property type="match status" value="1"/>
</dbReference>
<dbReference type="GeneID" id="111294394"/>
<dbReference type="RefSeq" id="XP_022743420.1">
    <property type="nucleotide sequence ID" value="XM_022887685.1"/>
</dbReference>
<dbReference type="PROSITE" id="PS51375">
    <property type="entry name" value="PPR"/>
    <property type="match status" value="4"/>
</dbReference>
<gene>
    <name evidence="4" type="primary">LOC111294394</name>
</gene>
<evidence type="ECO:0000313" key="3">
    <source>
        <dbReference type="Proteomes" id="UP000515121"/>
    </source>
</evidence>
<proteinExistence type="predicted"/>
<keyword evidence="3" id="KW-1185">Reference proteome</keyword>
<dbReference type="GO" id="GO:0009451">
    <property type="term" value="P:RNA modification"/>
    <property type="evidence" value="ECO:0007669"/>
    <property type="project" value="InterPro"/>
</dbReference>
<feature type="repeat" description="PPR" evidence="2">
    <location>
        <begin position="185"/>
        <end position="219"/>
    </location>
</feature>
<accession>A0A6P5YT63</accession>
<reference evidence="4" key="1">
    <citation type="submission" date="2025-08" db="UniProtKB">
        <authorList>
            <consortium name="RefSeq"/>
        </authorList>
    </citation>
    <scope>IDENTIFICATION</scope>
    <source>
        <tissue evidence="4">Fruit stalk</tissue>
    </source>
</reference>
<keyword evidence="1" id="KW-0677">Repeat</keyword>
<evidence type="ECO:0000313" key="4">
    <source>
        <dbReference type="RefSeq" id="XP_022743420.1"/>
    </source>
</evidence>
<dbReference type="Pfam" id="PF20431">
    <property type="entry name" value="E_motif"/>
    <property type="match status" value="1"/>
</dbReference>
<dbReference type="FunFam" id="1.25.40.10:FF:001139">
    <property type="entry name" value="Uncharacterized protein"/>
    <property type="match status" value="1"/>
</dbReference>
<dbReference type="Gene3D" id="1.25.40.10">
    <property type="entry name" value="Tetratricopeptide repeat domain"/>
    <property type="match status" value="3"/>
</dbReference>
<dbReference type="InterPro" id="IPR046960">
    <property type="entry name" value="PPR_At4g14850-like_plant"/>
</dbReference>
<evidence type="ECO:0000256" key="1">
    <source>
        <dbReference type="ARBA" id="ARBA00022737"/>
    </source>
</evidence>
<evidence type="ECO:0000256" key="2">
    <source>
        <dbReference type="PROSITE-ProRule" id="PRU00708"/>
    </source>
</evidence>
<name>A0A6P5YT63_DURZI</name>